<dbReference type="Pfam" id="PF00294">
    <property type="entry name" value="PfkB"/>
    <property type="match status" value="1"/>
</dbReference>
<reference evidence="5 6" key="1">
    <citation type="submission" date="2017-08" db="EMBL/GenBank/DDBJ databases">
        <title>Infants hospitalized years apart are colonized by the same room-sourced microbial strains.</title>
        <authorList>
            <person name="Brooks B."/>
            <person name="Olm M.R."/>
            <person name="Firek B.A."/>
            <person name="Baker R."/>
            <person name="Thomas B.C."/>
            <person name="Morowitz M.J."/>
            <person name="Banfield J.F."/>
        </authorList>
    </citation>
    <scope>NUCLEOTIDE SEQUENCE [LARGE SCALE GENOMIC DNA]</scope>
    <source>
        <strain evidence="5">S2_018_000_R2_104</strain>
    </source>
</reference>
<dbReference type="PROSITE" id="PS00584">
    <property type="entry name" value="PFKB_KINASES_2"/>
    <property type="match status" value="1"/>
</dbReference>
<comment type="similarity">
    <text evidence="1">Belongs to the carbohydrate kinase PfkB family.</text>
</comment>
<keyword evidence="2" id="KW-0808">Transferase</keyword>
<evidence type="ECO:0000313" key="5">
    <source>
        <dbReference type="EMBL" id="PZO86407.1"/>
    </source>
</evidence>
<accession>A0A2W4ZZ70</accession>
<dbReference type="InterPro" id="IPR052700">
    <property type="entry name" value="Carb_kinase_PfkB-like"/>
</dbReference>
<dbReference type="GO" id="GO:0016301">
    <property type="term" value="F:kinase activity"/>
    <property type="evidence" value="ECO:0007669"/>
    <property type="project" value="UniProtKB-KW"/>
</dbReference>
<evidence type="ECO:0000256" key="1">
    <source>
        <dbReference type="ARBA" id="ARBA00010688"/>
    </source>
</evidence>
<dbReference type="CDD" id="cd01168">
    <property type="entry name" value="adenosine_kinase"/>
    <property type="match status" value="1"/>
</dbReference>
<dbReference type="AlphaFoldDB" id="A0A2W4ZZ70"/>
<sequence length="335" mass="34784">MTSHRSPLGLVTIGNALVDVLAPSTEEFIAAQSAKGMNRGAMNLIDAERALDLYGAMGPATQASGGSAGNTMAAYASFGGKGAYVGKVGNDDLGTFFAHDLKSMGVDFSTGTASAGTPTGRCMILITPDGERTMNTFLGAAVELSPSDIDEETIAAAAVTYLEGYLFDPPQAMEAFYKAAKIAHDAGRKVSLTLSDTFCVARHRDAFKALVEGYVDILFANEEEAKSLYEVGTVEEAASILSGKCEITAITRSEKGSLVLRGGETIEVKAEPVSKVMDTTGAGDVYAAGFLYGYTEGLDLARCGQLGSIAAAEVISHIGPRPLVALKDLIPAKAA</sequence>
<dbReference type="EMBL" id="QFNK01000123">
    <property type="protein sequence ID" value="PZO86407.1"/>
    <property type="molecule type" value="Genomic_DNA"/>
</dbReference>
<dbReference type="PANTHER" id="PTHR43320:SF3">
    <property type="entry name" value="CARBOHYDRATE KINASE PFKB DOMAIN-CONTAINING PROTEIN"/>
    <property type="match status" value="1"/>
</dbReference>
<name>A0A2W4ZZ70_9BACT</name>
<evidence type="ECO:0000313" key="6">
    <source>
        <dbReference type="Proteomes" id="UP000249557"/>
    </source>
</evidence>
<dbReference type="InterPro" id="IPR029056">
    <property type="entry name" value="Ribokinase-like"/>
</dbReference>
<feature type="domain" description="Carbohydrate kinase PfkB" evidence="4">
    <location>
        <begin position="61"/>
        <end position="321"/>
    </location>
</feature>
<dbReference type="PANTHER" id="PTHR43320">
    <property type="entry name" value="SUGAR KINASE"/>
    <property type="match status" value="1"/>
</dbReference>
<gene>
    <name evidence="5" type="ORF">DI626_06735</name>
</gene>
<comment type="caution">
    <text evidence="5">The sequence shown here is derived from an EMBL/GenBank/DDBJ whole genome shotgun (WGS) entry which is preliminary data.</text>
</comment>
<dbReference type="Proteomes" id="UP000249557">
    <property type="component" value="Unassembled WGS sequence"/>
</dbReference>
<dbReference type="InterPro" id="IPR011611">
    <property type="entry name" value="PfkB_dom"/>
</dbReference>
<organism evidence="5 6">
    <name type="scientific">Micavibrio aeruginosavorus</name>
    <dbReference type="NCBI Taxonomy" id="349221"/>
    <lineage>
        <taxon>Bacteria</taxon>
        <taxon>Pseudomonadati</taxon>
        <taxon>Bdellovibrionota</taxon>
        <taxon>Bdellovibrionia</taxon>
        <taxon>Bdellovibrionales</taxon>
        <taxon>Pseudobdellovibrionaceae</taxon>
        <taxon>Micavibrio</taxon>
    </lineage>
</organism>
<evidence type="ECO:0000256" key="2">
    <source>
        <dbReference type="ARBA" id="ARBA00022679"/>
    </source>
</evidence>
<evidence type="ECO:0000256" key="3">
    <source>
        <dbReference type="ARBA" id="ARBA00022777"/>
    </source>
</evidence>
<proteinExistence type="inferred from homology"/>
<dbReference type="InterPro" id="IPR002173">
    <property type="entry name" value="Carboh/pur_kinase_PfkB_CS"/>
</dbReference>
<dbReference type="Gene3D" id="3.40.1190.20">
    <property type="match status" value="1"/>
</dbReference>
<keyword evidence="3 5" id="KW-0418">Kinase</keyword>
<protein>
    <submittedName>
        <fullName evidence="5">Adenosine kinase</fullName>
    </submittedName>
</protein>
<dbReference type="SUPFAM" id="SSF53613">
    <property type="entry name" value="Ribokinase-like"/>
    <property type="match status" value="1"/>
</dbReference>
<evidence type="ECO:0000259" key="4">
    <source>
        <dbReference type="Pfam" id="PF00294"/>
    </source>
</evidence>